<dbReference type="EMBL" id="CP002305">
    <property type="protein sequence ID" value="ADQ16993.1"/>
    <property type="molecule type" value="Genomic_DNA"/>
</dbReference>
<organism evidence="1 2">
    <name type="scientific">Leadbetterella byssophila (strain DSM 17132 / JCM 16389 / KACC 11308 / NBRC 106382 / 4M15)</name>
    <dbReference type="NCBI Taxonomy" id="649349"/>
    <lineage>
        <taxon>Bacteria</taxon>
        <taxon>Pseudomonadati</taxon>
        <taxon>Bacteroidota</taxon>
        <taxon>Cytophagia</taxon>
        <taxon>Cytophagales</taxon>
        <taxon>Leadbetterellaceae</taxon>
        <taxon>Leadbetterella</taxon>
    </lineage>
</organism>
<sequence length="263" mass="30988">MLAFFKALEDAEFRPEGKTVRQLYELYLGSDPHKEKGNILASLNKLIKPELAEGRMLKPLDKARILAESNAEPLLLFPGEYLLRGTELLYYKTAYWHDKSFFYFFKNRTRSYPSSHHGRMYFNLTLRGALHALKALSQIPDQYFLVKCFYDASYFHRRDIIILTFPLFHFDFFLNWCKNYADQHPEHFREGVPYFLYNIRKGLGYGENPEHDKDSFGTQRVKVMKEFLDKGGSLNTFLKKKGYDPKAFYKNPGSPFSSLYEGW</sequence>
<evidence type="ECO:0000313" key="1">
    <source>
        <dbReference type="EMBL" id="ADQ16993.1"/>
    </source>
</evidence>
<dbReference type="RefSeq" id="WP_013408043.1">
    <property type="nucleotide sequence ID" value="NC_014655.1"/>
</dbReference>
<gene>
    <name evidence="1" type="ordered locus">Lbys_1273</name>
</gene>
<dbReference type="KEGG" id="lby:Lbys_1273"/>
<dbReference type="OrthoDB" id="939976at2"/>
<reference evidence="1 2" key="2">
    <citation type="journal article" date="2011" name="Stand. Genomic Sci.">
        <title>Complete genome sequence of Leadbetterella byssophila type strain (4M15).</title>
        <authorList>
            <person name="Abt B."/>
            <person name="Teshima H."/>
            <person name="Lucas S."/>
            <person name="Lapidus A."/>
            <person name="Del Rio T.G."/>
            <person name="Nolan M."/>
            <person name="Tice H."/>
            <person name="Cheng J.F."/>
            <person name="Pitluck S."/>
            <person name="Liolios K."/>
            <person name="Pagani I."/>
            <person name="Ivanova N."/>
            <person name="Mavromatis K."/>
            <person name="Pati A."/>
            <person name="Tapia R."/>
            <person name="Han C."/>
            <person name="Goodwin L."/>
            <person name="Chen A."/>
            <person name="Palaniappan K."/>
            <person name="Land M."/>
            <person name="Hauser L."/>
            <person name="Chang Y.J."/>
            <person name="Jeffries C.D."/>
            <person name="Rohde M."/>
            <person name="Goker M."/>
            <person name="Tindall B.J."/>
            <person name="Detter J.C."/>
            <person name="Woyke T."/>
            <person name="Bristow J."/>
            <person name="Eisen J.A."/>
            <person name="Markowitz V."/>
            <person name="Hugenholtz P."/>
            <person name="Klenk H.P."/>
            <person name="Kyrpides N.C."/>
        </authorList>
    </citation>
    <scope>NUCLEOTIDE SEQUENCE [LARGE SCALE GENOMIC DNA]</scope>
    <source>
        <strain evidence="2">DSM 17132 / JCM 16389 / KACC 11308 / NBRC 106382 / 4M15</strain>
    </source>
</reference>
<reference key="1">
    <citation type="submission" date="2010-11" db="EMBL/GenBank/DDBJ databases">
        <title>The complete genome of Leadbetterella byssophila DSM 17132.</title>
        <authorList>
            <consortium name="US DOE Joint Genome Institute (JGI-PGF)"/>
            <person name="Lucas S."/>
            <person name="Copeland A."/>
            <person name="Lapidus A."/>
            <person name="Glavina del Rio T."/>
            <person name="Dalin E."/>
            <person name="Tice H."/>
            <person name="Bruce D."/>
            <person name="Goodwin L."/>
            <person name="Pitluck S."/>
            <person name="Kyrpides N."/>
            <person name="Mavromatis K."/>
            <person name="Ivanova N."/>
            <person name="Teshima H."/>
            <person name="Brettin T."/>
            <person name="Detter J.C."/>
            <person name="Han C."/>
            <person name="Tapia R."/>
            <person name="Land M."/>
            <person name="Hauser L."/>
            <person name="Markowitz V."/>
            <person name="Cheng J.-F."/>
            <person name="Hugenholtz P."/>
            <person name="Woyke T."/>
            <person name="Wu D."/>
            <person name="Tindall B."/>
            <person name="Pomrenke H.G."/>
            <person name="Brambilla E."/>
            <person name="Klenk H.-P."/>
            <person name="Eisen J.A."/>
        </authorList>
    </citation>
    <scope>NUCLEOTIDE SEQUENCE [LARGE SCALE GENOMIC DNA]</scope>
    <source>
        <strain>DSM 17132</strain>
    </source>
</reference>
<proteinExistence type="predicted"/>
<dbReference type="InterPro" id="IPR040871">
    <property type="entry name" value="HopA1"/>
</dbReference>
<dbReference type="AlphaFoldDB" id="E4RUX0"/>
<dbReference type="HOGENOM" id="CLU_1056877_0_0_10"/>
<accession>E4RUX0</accession>
<keyword evidence="2" id="KW-1185">Reference proteome</keyword>
<protein>
    <submittedName>
        <fullName evidence="1">Uncharacterized protein</fullName>
    </submittedName>
</protein>
<dbReference type="STRING" id="649349.Lbys_1273"/>
<evidence type="ECO:0000313" key="2">
    <source>
        <dbReference type="Proteomes" id="UP000007435"/>
    </source>
</evidence>
<name>E4RUX0_LEAB4</name>
<dbReference type="Pfam" id="PF17914">
    <property type="entry name" value="HopA1"/>
    <property type="match status" value="1"/>
</dbReference>
<dbReference type="Proteomes" id="UP000007435">
    <property type="component" value="Chromosome"/>
</dbReference>